<evidence type="ECO:0000256" key="2">
    <source>
        <dbReference type="ARBA" id="ARBA00022692"/>
    </source>
</evidence>
<feature type="non-terminal residue" evidence="7">
    <location>
        <position position="1"/>
    </location>
</feature>
<evidence type="ECO:0000256" key="3">
    <source>
        <dbReference type="ARBA" id="ARBA00022989"/>
    </source>
</evidence>
<feature type="transmembrane region" description="Helical" evidence="5">
    <location>
        <begin position="233"/>
        <end position="255"/>
    </location>
</feature>
<dbReference type="Pfam" id="PF00892">
    <property type="entry name" value="EamA"/>
    <property type="match status" value="2"/>
</dbReference>
<sequence>VDRQVVSGRGAATLAVFLTAFGPIIVKISDLAELRFIFWRLMAALVVYLAVLFARGGRVTLAALRTSFWGGLLFGLNLVLFITFMRRTSATHAVIMGSLQPVVLLGVAGPLFGERPRRSLYGWSALALGGVAISMWGGDPSGVATVEGDLLAFVGMLFWCSYYIVSKRTRATLDAASYQAGLTLVAAAVILLAALISGQGVAPPSGADWWPVVLMAALPGTGHLLINYAHAHVALTVMGLINLLFTVIVPLYAWWLLDEAIGGVQALGIAVVMATLAMVVTRPAERPVDIDR</sequence>
<dbReference type="PANTHER" id="PTHR32322">
    <property type="entry name" value="INNER MEMBRANE TRANSPORTER"/>
    <property type="match status" value="1"/>
</dbReference>
<comment type="subcellular location">
    <subcellularLocation>
        <location evidence="1">Membrane</location>
        <topology evidence="1">Multi-pass membrane protein</topology>
    </subcellularLocation>
</comment>
<dbReference type="InterPro" id="IPR050638">
    <property type="entry name" value="AA-Vitamin_Transporters"/>
</dbReference>
<evidence type="ECO:0000259" key="6">
    <source>
        <dbReference type="Pfam" id="PF00892"/>
    </source>
</evidence>
<organism evidence="7">
    <name type="scientific">marine metagenome</name>
    <dbReference type="NCBI Taxonomy" id="408172"/>
    <lineage>
        <taxon>unclassified sequences</taxon>
        <taxon>metagenomes</taxon>
        <taxon>ecological metagenomes</taxon>
    </lineage>
</organism>
<feature type="transmembrane region" description="Helical" evidence="5">
    <location>
        <begin position="90"/>
        <end position="113"/>
    </location>
</feature>
<feature type="transmembrane region" description="Helical" evidence="5">
    <location>
        <begin position="209"/>
        <end position="226"/>
    </location>
</feature>
<feature type="transmembrane region" description="Helical" evidence="5">
    <location>
        <begin position="150"/>
        <end position="166"/>
    </location>
</feature>
<accession>A0A381UC93</accession>
<feature type="transmembrane region" description="Helical" evidence="5">
    <location>
        <begin position="12"/>
        <end position="30"/>
    </location>
</feature>
<feature type="domain" description="EamA" evidence="6">
    <location>
        <begin position="148"/>
        <end position="280"/>
    </location>
</feature>
<feature type="transmembrane region" description="Helical" evidence="5">
    <location>
        <begin position="178"/>
        <end position="197"/>
    </location>
</feature>
<feature type="transmembrane region" description="Helical" evidence="5">
    <location>
        <begin position="261"/>
        <end position="280"/>
    </location>
</feature>
<evidence type="ECO:0000256" key="1">
    <source>
        <dbReference type="ARBA" id="ARBA00004141"/>
    </source>
</evidence>
<proteinExistence type="predicted"/>
<evidence type="ECO:0000313" key="7">
    <source>
        <dbReference type="EMBL" id="SVA24223.1"/>
    </source>
</evidence>
<reference evidence="7" key="1">
    <citation type="submission" date="2018-05" db="EMBL/GenBank/DDBJ databases">
        <authorList>
            <person name="Lanie J.A."/>
            <person name="Ng W.-L."/>
            <person name="Kazmierczak K.M."/>
            <person name="Andrzejewski T.M."/>
            <person name="Davidsen T.M."/>
            <person name="Wayne K.J."/>
            <person name="Tettelin H."/>
            <person name="Glass J.I."/>
            <person name="Rusch D."/>
            <person name="Podicherti R."/>
            <person name="Tsui H.-C.T."/>
            <person name="Winkler M.E."/>
        </authorList>
    </citation>
    <scope>NUCLEOTIDE SEQUENCE</scope>
</reference>
<feature type="transmembrane region" description="Helical" evidence="5">
    <location>
        <begin position="120"/>
        <end position="138"/>
    </location>
</feature>
<dbReference type="SUPFAM" id="SSF103481">
    <property type="entry name" value="Multidrug resistance efflux transporter EmrE"/>
    <property type="match status" value="2"/>
</dbReference>
<dbReference type="InterPro" id="IPR000620">
    <property type="entry name" value="EamA_dom"/>
</dbReference>
<protein>
    <recommendedName>
        <fullName evidence="6">EamA domain-containing protein</fullName>
    </recommendedName>
</protein>
<dbReference type="InterPro" id="IPR037185">
    <property type="entry name" value="EmrE-like"/>
</dbReference>
<evidence type="ECO:0000256" key="5">
    <source>
        <dbReference type="SAM" id="Phobius"/>
    </source>
</evidence>
<keyword evidence="2 5" id="KW-0812">Transmembrane</keyword>
<feature type="transmembrane region" description="Helical" evidence="5">
    <location>
        <begin position="36"/>
        <end position="54"/>
    </location>
</feature>
<keyword evidence="4 5" id="KW-0472">Membrane</keyword>
<dbReference type="AlphaFoldDB" id="A0A381UC93"/>
<dbReference type="GO" id="GO:0016020">
    <property type="term" value="C:membrane"/>
    <property type="evidence" value="ECO:0007669"/>
    <property type="project" value="UniProtKB-SubCell"/>
</dbReference>
<dbReference type="PANTHER" id="PTHR32322:SF2">
    <property type="entry name" value="EAMA DOMAIN-CONTAINING PROTEIN"/>
    <property type="match status" value="1"/>
</dbReference>
<feature type="domain" description="EamA" evidence="6">
    <location>
        <begin position="12"/>
        <end position="135"/>
    </location>
</feature>
<keyword evidence="3 5" id="KW-1133">Transmembrane helix</keyword>
<feature type="transmembrane region" description="Helical" evidence="5">
    <location>
        <begin position="66"/>
        <end position="84"/>
    </location>
</feature>
<evidence type="ECO:0000256" key="4">
    <source>
        <dbReference type="ARBA" id="ARBA00023136"/>
    </source>
</evidence>
<gene>
    <name evidence="7" type="ORF">METZ01_LOCUS77077</name>
</gene>
<name>A0A381UC93_9ZZZZ</name>
<dbReference type="EMBL" id="UINC01005896">
    <property type="protein sequence ID" value="SVA24223.1"/>
    <property type="molecule type" value="Genomic_DNA"/>
</dbReference>